<keyword evidence="3" id="KW-1185">Reference proteome</keyword>
<dbReference type="PANTHER" id="PTHR38450">
    <property type="entry name" value="STAGE V SPORULATION PROTEIN AC-RELATED"/>
    <property type="match status" value="1"/>
</dbReference>
<dbReference type="EMBL" id="FOTS01000019">
    <property type="protein sequence ID" value="SFL80903.1"/>
    <property type="molecule type" value="Genomic_DNA"/>
</dbReference>
<dbReference type="NCBIfam" id="TIGR02839">
    <property type="entry name" value="spore_V_AE"/>
    <property type="match status" value="1"/>
</dbReference>
<dbReference type="InterPro" id="IPR014204">
    <property type="entry name" value="Spore_V_AE"/>
</dbReference>
<dbReference type="AlphaFoldDB" id="A0A1I4KQL2"/>
<accession>A0A1I4KQL2</accession>
<protein>
    <submittedName>
        <fullName evidence="2">Stage V sporulation protein AE</fullName>
    </submittedName>
</protein>
<reference evidence="3" key="1">
    <citation type="submission" date="2016-10" db="EMBL/GenBank/DDBJ databases">
        <authorList>
            <person name="Varghese N."/>
            <person name="Submissions S."/>
        </authorList>
    </citation>
    <scope>NUCLEOTIDE SEQUENCE [LARGE SCALE GENOMIC DNA]</scope>
    <source>
        <strain evidence="3">DSM 13327</strain>
    </source>
</reference>
<evidence type="ECO:0000313" key="3">
    <source>
        <dbReference type="Proteomes" id="UP000199520"/>
    </source>
</evidence>
<dbReference type="PANTHER" id="PTHR38450:SF2">
    <property type="entry name" value="STAGE V SPORULATION PROTEIN AEB"/>
    <property type="match status" value="1"/>
</dbReference>
<keyword evidence="1" id="KW-1133">Transmembrane helix</keyword>
<proteinExistence type="predicted"/>
<gene>
    <name evidence="2" type="ORF">SAMN04490355_101917</name>
</gene>
<feature type="transmembrane region" description="Helical" evidence="1">
    <location>
        <begin position="54"/>
        <end position="74"/>
    </location>
</feature>
<dbReference type="Proteomes" id="UP000199520">
    <property type="component" value="Unassembled WGS sequence"/>
</dbReference>
<organism evidence="2 3">
    <name type="scientific">Pelosinus propionicus DSM 13327</name>
    <dbReference type="NCBI Taxonomy" id="1123291"/>
    <lineage>
        <taxon>Bacteria</taxon>
        <taxon>Bacillati</taxon>
        <taxon>Bacillota</taxon>
        <taxon>Negativicutes</taxon>
        <taxon>Selenomonadales</taxon>
        <taxon>Sporomusaceae</taxon>
        <taxon>Pelosinus</taxon>
    </lineage>
</organism>
<feature type="transmembrane region" description="Helical" evidence="1">
    <location>
        <begin position="30"/>
        <end position="47"/>
    </location>
</feature>
<sequence>MYIMVFIVGGGLCVIGQLLMDLTPLTPAHVLVLFVVLGGILSGIGLYQPLVDIAGAGATVPLLGFGHALVTGTIEDINSFGFLGIFSGALKATATGIMAAVVFGFFMSVLFNPKGKGG</sequence>
<name>A0A1I4KQL2_9FIRM</name>
<dbReference type="InterPro" id="IPR005562">
    <property type="entry name" value="SpoVA"/>
</dbReference>
<keyword evidence="1" id="KW-0812">Transmembrane</keyword>
<evidence type="ECO:0000256" key="1">
    <source>
        <dbReference type="SAM" id="Phobius"/>
    </source>
</evidence>
<feature type="transmembrane region" description="Helical" evidence="1">
    <location>
        <begin position="80"/>
        <end position="111"/>
    </location>
</feature>
<keyword evidence="1" id="KW-0472">Membrane</keyword>
<dbReference type="Pfam" id="PF03862">
    <property type="entry name" value="SpoVAC_SpoVAEB"/>
    <property type="match status" value="1"/>
</dbReference>
<evidence type="ECO:0000313" key="2">
    <source>
        <dbReference type="EMBL" id="SFL80903.1"/>
    </source>
</evidence>
<dbReference type="STRING" id="1123291.SAMN04490355_101917"/>